<sequence>MFTVRSSHGRALYSPLLRTKQRSIFFSTCRPLAAASATTAAKVLDTSILQPHGPVAERLAATEVWHSRKQRNSQTKTKTKSATAKKRSSKASSMPTGDKARVNIVSDKLCDDILSYIGPSLERHRGCDILDIYPGAGEWSSKLHQFLQPRSHVLLEPDAELYRPFLQPLLDRPGTTLLPRSGIIWRELNSVLTPEYLPHQVIPEDLNVRNDTLLVTANLAFHPKKRFLNFESIASLILHQFVDAIRTGSLFQRYGLVRMLVWTRTDDKLSFVPRNIQRRRRQALENDLVCEWVQEVCGGDTASSNWYAREEAIDNASMMATIKRMEAKGLQMPSGRESEGFQEALAAVKAKKKVLKPGQDAPTFKRPYQDVLADLQAAAIEPNGLAMESADFKTMKTYEWRANTEIRKAKRLLNFSKSLDKIIALRQSGKATAEEAEAAELEWQTDIRELPKTLVDEFITYKDNLHAFRRAPPLLQWDRRGYEPMTVQAEEFFPNIHCSLLDIQPRAPHPLLRQTGPRSNRAADIFDVVMGSLMHQFTQPLGPSLDALWPGASDYILPRWTSGRDLSRGGFPPNLRCAEPVPRSFDARQWEELFELWMEWPFRPEFQDLVGRTQDDLNEKLDDGPTIEL</sequence>
<comment type="subcellular location">
    <subcellularLocation>
        <location evidence="1">Mitochondrion</location>
    </subcellularLocation>
</comment>
<dbReference type="PANTHER" id="PTHR11727:SF17">
    <property type="entry name" value="DIMETHYLADENOSINE TRANSFERASE 1, MITOCHONDRIAL"/>
    <property type="match status" value="1"/>
</dbReference>
<comment type="caution">
    <text evidence="9">The sequence shown here is derived from an EMBL/GenBank/DDBJ whole genome shotgun (WGS) entry which is preliminary data.</text>
</comment>
<evidence type="ECO:0000256" key="7">
    <source>
        <dbReference type="ARBA" id="ARBA00024915"/>
    </source>
</evidence>
<dbReference type="Gene3D" id="1.10.8.100">
    <property type="entry name" value="Ribosomal RNA adenine dimethylase-like, domain 2"/>
    <property type="match status" value="1"/>
</dbReference>
<dbReference type="GO" id="GO:0006391">
    <property type="term" value="P:transcription initiation at mitochondrial promoter"/>
    <property type="evidence" value="ECO:0007669"/>
    <property type="project" value="TreeGrafter"/>
</dbReference>
<keyword evidence="6" id="KW-0694">RNA-binding</keyword>
<dbReference type="Proteomes" id="UP000297716">
    <property type="component" value="Unassembled WGS sequence"/>
</dbReference>
<protein>
    <recommendedName>
        <fullName evidence="2">Mitochondrial transcription factor 1</fullName>
    </recommendedName>
</protein>
<dbReference type="EMBL" id="SKBN01000177">
    <property type="protein sequence ID" value="TGJ81260.1"/>
    <property type="molecule type" value="Genomic_DNA"/>
</dbReference>
<evidence type="ECO:0000256" key="8">
    <source>
        <dbReference type="SAM" id="MobiDB-lite"/>
    </source>
</evidence>
<dbReference type="InterPro" id="IPR001737">
    <property type="entry name" value="KsgA/Erm"/>
</dbReference>
<dbReference type="PANTHER" id="PTHR11727">
    <property type="entry name" value="DIMETHYLADENOSINE TRANSFERASE"/>
    <property type="match status" value="1"/>
</dbReference>
<dbReference type="InterPro" id="IPR029063">
    <property type="entry name" value="SAM-dependent_MTases_sf"/>
</dbReference>
<evidence type="ECO:0000313" key="9">
    <source>
        <dbReference type="EMBL" id="TGJ81260.1"/>
    </source>
</evidence>
<dbReference type="SUPFAM" id="SSF53335">
    <property type="entry name" value="S-adenosyl-L-methionine-dependent methyltransferases"/>
    <property type="match status" value="1"/>
</dbReference>
<evidence type="ECO:0000256" key="1">
    <source>
        <dbReference type="ARBA" id="ARBA00004173"/>
    </source>
</evidence>
<feature type="region of interest" description="Disordered" evidence="8">
    <location>
        <begin position="63"/>
        <end position="97"/>
    </location>
</feature>
<gene>
    <name evidence="9" type="ORF">E0Z10_g7505</name>
</gene>
<evidence type="ECO:0000313" key="10">
    <source>
        <dbReference type="Proteomes" id="UP000297716"/>
    </source>
</evidence>
<accession>A0A4Z0YQG6</accession>
<reference evidence="9 10" key="1">
    <citation type="submission" date="2019-03" db="EMBL/GenBank/DDBJ databases">
        <title>Draft genome sequence of Xylaria hypoxylon DSM 108379, a ubiquitous saprotrophic-parasitic fungi on hardwood.</title>
        <authorList>
            <person name="Buettner E."/>
            <person name="Leonhardt S."/>
            <person name="Gebauer A.M."/>
            <person name="Liers C."/>
            <person name="Hofrichter M."/>
            <person name="Kellner H."/>
        </authorList>
    </citation>
    <scope>NUCLEOTIDE SEQUENCE [LARGE SCALE GENOMIC DNA]</scope>
    <source>
        <strain evidence="9 10">DSM 108379</strain>
    </source>
</reference>
<dbReference type="AlphaFoldDB" id="A0A4Z0YQG6"/>
<dbReference type="OrthoDB" id="16079at2759"/>
<evidence type="ECO:0000256" key="2">
    <source>
        <dbReference type="ARBA" id="ARBA00013836"/>
    </source>
</evidence>
<comment type="function">
    <text evidence="7">Mitochondrial transcription factor that confers selective promoter recognition on the core subunit of the yeast mitochondrial RNA polymerase. Interacts with DNA in a non-specific manner.</text>
</comment>
<name>A0A4Z0YQG6_9PEZI</name>
<organism evidence="9 10">
    <name type="scientific">Xylaria hypoxylon</name>
    <dbReference type="NCBI Taxonomy" id="37992"/>
    <lineage>
        <taxon>Eukaryota</taxon>
        <taxon>Fungi</taxon>
        <taxon>Dikarya</taxon>
        <taxon>Ascomycota</taxon>
        <taxon>Pezizomycotina</taxon>
        <taxon>Sordariomycetes</taxon>
        <taxon>Xylariomycetidae</taxon>
        <taxon>Xylariales</taxon>
        <taxon>Xylariaceae</taxon>
        <taxon>Xylaria</taxon>
    </lineage>
</organism>
<dbReference type="GO" id="GO:0032259">
    <property type="term" value="P:methylation"/>
    <property type="evidence" value="ECO:0007669"/>
    <property type="project" value="UniProtKB-KW"/>
</dbReference>
<keyword evidence="4" id="KW-0808">Transferase</keyword>
<dbReference type="Gene3D" id="3.40.50.150">
    <property type="entry name" value="Vaccinia Virus protein VP39"/>
    <property type="match status" value="1"/>
</dbReference>
<dbReference type="InterPro" id="IPR023165">
    <property type="entry name" value="rRNA_Ade_diMease-like_C"/>
</dbReference>
<dbReference type="GO" id="GO:0034245">
    <property type="term" value="C:mitochondrial DNA-directed RNA polymerase complex"/>
    <property type="evidence" value="ECO:0007669"/>
    <property type="project" value="TreeGrafter"/>
</dbReference>
<evidence type="ECO:0000256" key="5">
    <source>
        <dbReference type="ARBA" id="ARBA00022691"/>
    </source>
</evidence>
<keyword evidence="10" id="KW-1185">Reference proteome</keyword>
<keyword evidence="3" id="KW-0489">Methyltransferase</keyword>
<keyword evidence="5" id="KW-0949">S-adenosyl-L-methionine</keyword>
<evidence type="ECO:0000256" key="3">
    <source>
        <dbReference type="ARBA" id="ARBA00022603"/>
    </source>
</evidence>
<dbReference type="GO" id="GO:0008168">
    <property type="term" value="F:methyltransferase activity"/>
    <property type="evidence" value="ECO:0007669"/>
    <property type="project" value="UniProtKB-KW"/>
</dbReference>
<dbReference type="GO" id="GO:0034246">
    <property type="term" value="F:mitochondrial transcription factor activity"/>
    <property type="evidence" value="ECO:0007669"/>
    <property type="project" value="TreeGrafter"/>
</dbReference>
<dbReference type="GO" id="GO:0003723">
    <property type="term" value="F:RNA binding"/>
    <property type="evidence" value="ECO:0007669"/>
    <property type="project" value="UniProtKB-KW"/>
</dbReference>
<proteinExistence type="predicted"/>
<dbReference type="GO" id="GO:0005759">
    <property type="term" value="C:mitochondrial matrix"/>
    <property type="evidence" value="ECO:0007669"/>
    <property type="project" value="TreeGrafter"/>
</dbReference>
<evidence type="ECO:0000256" key="4">
    <source>
        <dbReference type="ARBA" id="ARBA00022679"/>
    </source>
</evidence>
<feature type="compositionally biased region" description="Basic residues" evidence="8">
    <location>
        <begin position="67"/>
        <end position="89"/>
    </location>
</feature>
<evidence type="ECO:0000256" key="6">
    <source>
        <dbReference type="ARBA" id="ARBA00022884"/>
    </source>
</evidence>